<proteinExistence type="predicted"/>
<feature type="domain" description="Signal transduction histidine kinase dimerisation/phosphoacceptor" evidence="8">
    <location>
        <begin position="913"/>
        <end position="1001"/>
    </location>
</feature>
<dbReference type="EMBL" id="JAKLWS010000069">
    <property type="protein sequence ID" value="MCG2591084.1"/>
    <property type="molecule type" value="Genomic_DNA"/>
</dbReference>
<name>A0ABS9KJP6_9BACT</name>
<dbReference type="Proteomes" id="UP001165366">
    <property type="component" value="Unassembled WGS sequence"/>
</dbReference>
<dbReference type="EC" id="2.7.13.3" evidence="2"/>
<dbReference type="CDD" id="cd00082">
    <property type="entry name" value="HisKA"/>
    <property type="match status" value="1"/>
</dbReference>
<evidence type="ECO:0000313" key="9">
    <source>
        <dbReference type="EMBL" id="MCG2591084.1"/>
    </source>
</evidence>
<sequence length="1103" mass="123815">MNSKIFKVGVLASFILLNIAGLNFAQDSSIQFETFPIPGVDYSTVVLQVEQDSTGFLWFATHEGVYRYNGRTFTHFTHDPEDSTSLSANRVETIYVDQGGTIWIGTFSNGLNQFHPETETFTHYHHDPQIPTSISSDSVTVITEDTYGDLWVGTRGGLNRLDRETYTFARYQYDPDDSTSLGNDDVWSLFVDSEGTLWVGMIDKTRTEPRKPGPGGLNRFNRDSGTFTRFLHDPENPNSLMSNRVSSIFEDSRGTFWVGTYGNIVHKMDRETGQFERMVYNPDLPGIFQFPNEPSLSPTCKAFYCGAIASIVEDASGSLWIGLLTNGVLRLHPDTNTLDYFDSNEANSIGFLGSNVWNLFQSRDGTLWISPILSHVTKISLQTYTSGSKFQSQGLPLNTILGGHYVEESGKIWLGEYHQLRSLTPAIENEGPYQIDASIPFVGRTVGAIHKSRDGTFWVGSYEGNAGSLYGGLYALNEQTLTLDPVFVDSDRPSIYIGPIIDIYEDLDGILWLGTKYAGLIRYDRRSNTLTQYLHDPNNRNSLISSERIIVHGSKSKPGILWIGTDRGLNRFDTGTESFTRYPFDSNESSELGEDIIKNIFEDSQNNLWIGTHSTGLIHFKPTSEEFTRYTTYNSAISGNNVDCILESSDGSIWMGTDRGLTHLNPETELFFTYDENHGIDAAPFVDKCSIVNQQRFLFTGNSQLLVFDPTNIQPATSPSAVAFTDFFVDNQPVRFSSEGVLQTPFWMSKEIELPYSQNTFALEFSVLDFRSPEANRYAYYLEGFDESWSESGNTGRAAYERIPAGKYTFRVRGANSDGVWNVDGASIGITILPPWWQTWWAYGLYALIFAAGVFAVDRFQRRRLIKREREKARERELEQAREIEKAYHNLEIAHENLKSAQEQLVQQEKLASLGQLTAGIAHEIKNPLNFVNNFSDLSTELIQEAREEIKSVGAIHELPLQDVYDILDDIENNLHIIHQHGTRADGIIKSMLQHSRGGDGKMEPTPLNPLIKEYVNLAFRGMRAGKDPINVDIELGLDKNVGEVEMIGEDFSRVILNLCNNAFDAMRDKLTVDSGQLTKSPLEGSGGAERSRGVSSMEGYEP</sequence>
<evidence type="ECO:0000313" key="10">
    <source>
        <dbReference type="Proteomes" id="UP001165366"/>
    </source>
</evidence>
<keyword evidence="6" id="KW-0812">Transmembrane</keyword>
<gene>
    <name evidence="9" type="ORF">L6773_21110</name>
</gene>
<dbReference type="RefSeq" id="WP_304622119.1">
    <property type="nucleotide sequence ID" value="NZ_JAKLWS010000069.1"/>
</dbReference>
<evidence type="ECO:0000256" key="1">
    <source>
        <dbReference type="ARBA" id="ARBA00000085"/>
    </source>
</evidence>
<keyword evidence="6" id="KW-0472">Membrane</keyword>
<dbReference type="Pfam" id="PF07494">
    <property type="entry name" value="Reg_prop"/>
    <property type="match status" value="6"/>
</dbReference>
<dbReference type="PANTHER" id="PTHR43547:SF2">
    <property type="entry name" value="HYBRID SIGNAL TRANSDUCTION HISTIDINE KINASE C"/>
    <property type="match status" value="1"/>
</dbReference>
<dbReference type="SUPFAM" id="SSF63829">
    <property type="entry name" value="Calcium-dependent phosphotriesterase"/>
    <property type="match status" value="3"/>
</dbReference>
<evidence type="ECO:0000256" key="6">
    <source>
        <dbReference type="SAM" id="Phobius"/>
    </source>
</evidence>
<dbReference type="InterPro" id="IPR011110">
    <property type="entry name" value="Reg_prop"/>
</dbReference>
<dbReference type="PANTHER" id="PTHR43547">
    <property type="entry name" value="TWO-COMPONENT HISTIDINE KINASE"/>
    <property type="match status" value="1"/>
</dbReference>
<organism evidence="9 10">
    <name type="scientific">Rhodohalobacter sulfatireducens</name>
    <dbReference type="NCBI Taxonomy" id="2911366"/>
    <lineage>
        <taxon>Bacteria</taxon>
        <taxon>Pseudomonadati</taxon>
        <taxon>Balneolota</taxon>
        <taxon>Balneolia</taxon>
        <taxon>Balneolales</taxon>
        <taxon>Balneolaceae</taxon>
        <taxon>Rhodohalobacter</taxon>
    </lineage>
</organism>
<dbReference type="Gene3D" id="2.130.10.10">
    <property type="entry name" value="YVTN repeat-like/Quinoprotein amine dehydrogenase"/>
    <property type="match status" value="5"/>
</dbReference>
<dbReference type="Pfam" id="PF07495">
    <property type="entry name" value="Y_Y_Y"/>
    <property type="match status" value="1"/>
</dbReference>
<dbReference type="InterPro" id="IPR003661">
    <property type="entry name" value="HisK_dim/P_dom"/>
</dbReference>
<evidence type="ECO:0000259" key="8">
    <source>
        <dbReference type="SMART" id="SM00388"/>
    </source>
</evidence>
<feature type="region of interest" description="Disordered" evidence="5">
    <location>
        <begin position="1077"/>
        <end position="1103"/>
    </location>
</feature>
<feature type="chain" id="PRO_5046466546" description="histidine kinase" evidence="7">
    <location>
        <begin position="26"/>
        <end position="1103"/>
    </location>
</feature>
<dbReference type="InterPro" id="IPR011123">
    <property type="entry name" value="Y_Y_Y"/>
</dbReference>
<feature type="signal peptide" evidence="7">
    <location>
        <begin position="1"/>
        <end position="25"/>
    </location>
</feature>
<dbReference type="SMART" id="SM00388">
    <property type="entry name" value="HisKA"/>
    <property type="match status" value="1"/>
</dbReference>
<protein>
    <recommendedName>
        <fullName evidence="2">histidine kinase</fullName>
        <ecNumber evidence="2">2.7.13.3</ecNumber>
    </recommendedName>
</protein>
<keyword evidence="7" id="KW-0732">Signal</keyword>
<comment type="caution">
    <text evidence="9">The sequence shown here is derived from an EMBL/GenBank/DDBJ whole genome shotgun (WGS) entry which is preliminary data.</text>
</comment>
<feature type="non-terminal residue" evidence="9">
    <location>
        <position position="1103"/>
    </location>
</feature>
<dbReference type="InterPro" id="IPR013783">
    <property type="entry name" value="Ig-like_fold"/>
</dbReference>
<reference evidence="9" key="2">
    <citation type="submission" date="2024-05" db="EMBL/GenBank/DDBJ databases">
        <title>Rhodohalobacter halophilus gen. nov., sp. nov., a moderately halophilic member of the family Balneolaceae.</title>
        <authorList>
            <person name="Xia J."/>
        </authorList>
    </citation>
    <scope>NUCLEOTIDE SEQUENCE</scope>
    <source>
        <strain evidence="9">WB101</strain>
    </source>
</reference>
<evidence type="ECO:0000256" key="5">
    <source>
        <dbReference type="SAM" id="MobiDB-lite"/>
    </source>
</evidence>
<feature type="coiled-coil region" evidence="4">
    <location>
        <begin position="867"/>
        <end position="911"/>
    </location>
</feature>
<keyword evidence="4" id="KW-0175">Coiled coil</keyword>
<comment type="catalytic activity">
    <reaction evidence="1">
        <text>ATP + protein L-histidine = ADP + protein N-phospho-L-histidine.</text>
        <dbReference type="EC" id="2.7.13.3"/>
    </reaction>
</comment>
<accession>A0ABS9KJP6</accession>
<dbReference type="SUPFAM" id="SSF47384">
    <property type="entry name" value="Homodimeric domain of signal transducing histidine kinase"/>
    <property type="match status" value="1"/>
</dbReference>
<dbReference type="InterPro" id="IPR015943">
    <property type="entry name" value="WD40/YVTN_repeat-like_dom_sf"/>
</dbReference>
<keyword evidence="3" id="KW-0597">Phosphoprotein</keyword>
<reference evidence="9" key="1">
    <citation type="submission" date="2022-01" db="EMBL/GenBank/DDBJ databases">
        <authorList>
            <person name="Wang Y."/>
        </authorList>
    </citation>
    <scope>NUCLEOTIDE SEQUENCE</scope>
    <source>
        <strain evidence="9">WB101</strain>
    </source>
</reference>
<evidence type="ECO:0000256" key="2">
    <source>
        <dbReference type="ARBA" id="ARBA00012438"/>
    </source>
</evidence>
<evidence type="ECO:0000256" key="7">
    <source>
        <dbReference type="SAM" id="SignalP"/>
    </source>
</evidence>
<dbReference type="InterPro" id="IPR036097">
    <property type="entry name" value="HisK_dim/P_sf"/>
</dbReference>
<keyword evidence="6" id="KW-1133">Transmembrane helix</keyword>
<evidence type="ECO:0000256" key="4">
    <source>
        <dbReference type="SAM" id="Coils"/>
    </source>
</evidence>
<keyword evidence="10" id="KW-1185">Reference proteome</keyword>
<dbReference type="Gene3D" id="1.10.287.130">
    <property type="match status" value="1"/>
</dbReference>
<evidence type="ECO:0000256" key="3">
    <source>
        <dbReference type="ARBA" id="ARBA00022553"/>
    </source>
</evidence>
<feature type="transmembrane region" description="Helical" evidence="6">
    <location>
        <begin position="840"/>
        <end position="860"/>
    </location>
</feature>
<dbReference type="Gene3D" id="2.60.40.10">
    <property type="entry name" value="Immunoglobulins"/>
    <property type="match status" value="1"/>
</dbReference>